<reference evidence="2" key="2">
    <citation type="journal article" date="2007" name="Science">
        <title>Draft genome sequence of the sexually transmitted pathogen Trichomonas vaginalis.</title>
        <authorList>
            <person name="Carlton J.M."/>
            <person name="Hirt R.P."/>
            <person name="Silva J.C."/>
            <person name="Delcher A.L."/>
            <person name="Schatz M."/>
            <person name="Zhao Q."/>
            <person name="Wortman J.R."/>
            <person name="Bidwell S.L."/>
            <person name="Alsmark U.C.M."/>
            <person name="Besteiro S."/>
            <person name="Sicheritz-Ponten T."/>
            <person name="Noel C.J."/>
            <person name="Dacks J.B."/>
            <person name="Foster P.G."/>
            <person name="Simillion C."/>
            <person name="Van de Peer Y."/>
            <person name="Miranda-Saavedra D."/>
            <person name="Barton G.J."/>
            <person name="Westrop G.D."/>
            <person name="Mueller S."/>
            <person name="Dessi D."/>
            <person name="Fiori P.L."/>
            <person name="Ren Q."/>
            <person name="Paulsen I."/>
            <person name="Zhang H."/>
            <person name="Bastida-Corcuera F.D."/>
            <person name="Simoes-Barbosa A."/>
            <person name="Brown M.T."/>
            <person name="Hayes R.D."/>
            <person name="Mukherjee M."/>
            <person name="Okumura C.Y."/>
            <person name="Schneider R."/>
            <person name="Smith A.J."/>
            <person name="Vanacova S."/>
            <person name="Villalvazo M."/>
            <person name="Haas B.J."/>
            <person name="Pertea M."/>
            <person name="Feldblyum T.V."/>
            <person name="Utterback T.R."/>
            <person name="Shu C.L."/>
            <person name="Osoegawa K."/>
            <person name="de Jong P.J."/>
            <person name="Hrdy I."/>
            <person name="Horvathova L."/>
            <person name="Zubacova Z."/>
            <person name="Dolezal P."/>
            <person name="Malik S.B."/>
            <person name="Logsdon J.M. Jr."/>
            <person name="Henze K."/>
            <person name="Gupta A."/>
            <person name="Wang C.C."/>
            <person name="Dunne R.L."/>
            <person name="Upcroft J.A."/>
            <person name="Upcroft P."/>
            <person name="White O."/>
            <person name="Salzberg S.L."/>
            <person name="Tang P."/>
            <person name="Chiu C.-H."/>
            <person name="Lee Y.-S."/>
            <person name="Embley T.M."/>
            <person name="Coombs G.H."/>
            <person name="Mottram J.C."/>
            <person name="Tachezy J."/>
            <person name="Fraser-Liggett C.M."/>
            <person name="Johnson P.J."/>
        </authorList>
    </citation>
    <scope>NUCLEOTIDE SEQUENCE [LARGE SCALE GENOMIC DNA]</scope>
    <source>
        <strain evidence="2">G3</strain>
    </source>
</reference>
<dbReference type="GO" id="GO:0005737">
    <property type="term" value="C:cytoplasm"/>
    <property type="evidence" value="ECO:0000318"/>
    <property type="project" value="GO_Central"/>
</dbReference>
<dbReference type="EMBL" id="DS113365">
    <property type="protein sequence ID" value="EAY09080.1"/>
    <property type="molecule type" value="Genomic_DNA"/>
</dbReference>
<dbReference type="RefSeq" id="XP_001321303.1">
    <property type="nucleotide sequence ID" value="XM_001321268.1"/>
</dbReference>
<name>A2EE83_TRIV3</name>
<dbReference type="GO" id="GO:0016301">
    <property type="term" value="F:kinase activity"/>
    <property type="evidence" value="ECO:0007669"/>
    <property type="project" value="InterPro"/>
</dbReference>
<dbReference type="OrthoDB" id="10257085at2759"/>
<dbReference type="SUPFAM" id="SSF52540">
    <property type="entry name" value="P-loop containing nucleoside triphosphate hydrolases"/>
    <property type="match status" value="1"/>
</dbReference>
<sequence length="524" mass="60530">MDRRQSDVALNFLFQVPSVGVTDGKITRSQLQSEHATLSFLVCSIYNKLYHRLLKVEHSCGDGYYMVDYEYKPITPEQAEAIHKELKELLDSDIKITLGRMDRENLTQFFKDHGYYDKLGLLKTWPEDLIQCVICGEFIDYTFEPMSTDKERLKIFDIKAFEHGIILRFPMLLNPEKLQEWNDPRAIFDMFREYREWAKLIDCENVAKLNSIIFKRQIDDLKWVCEGLHTQKFAKIAKHLYKNFNQKRVVTIAGPSSSNKTTFALRLAIELRVNGFKSTVISMDDYYKNTCDIPYGEDGLQDFESIDALNVALLGERVTKMLKGETVPTRRFDFKSGRGSDDATKPMALHDKEFLIIEGIHGLNPELLQSLGPDNVTPIYVSALTPLNIDFNHRFPTSDLRLIRRIVRDFNFRGYSPRKTIMRWTSVRIGEEKNIFPFQGNAELFFNSSLVYELPVLAIQGKTLLAEATVPEEGEDPHSKESEEITKEARRLLNLLNVFYPISSEIVPHISCIREFIGGSDLKY</sequence>
<dbReference type="InterPro" id="IPR027417">
    <property type="entry name" value="P-loop_NTPase"/>
</dbReference>
<protein>
    <submittedName>
        <fullName evidence="2">Phosphoribulokinase / Uridine kinase family protein</fullName>
    </submittedName>
</protein>
<dbReference type="InterPro" id="IPR006083">
    <property type="entry name" value="PRK/URK"/>
</dbReference>
<dbReference type="Proteomes" id="UP000001542">
    <property type="component" value="Unassembled WGS sequence"/>
</dbReference>
<dbReference type="VEuPathDB" id="TrichDB:TVAGG3_0614070"/>
<evidence type="ECO:0000313" key="3">
    <source>
        <dbReference type="Proteomes" id="UP000001542"/>
    </source>
</evidence>
<dbReference type="SUPFAM" id="SSF55186">
    <property type="entry name" value="ThrRS/AlaRS common domain"/>
    <property type="match status" value="1"/>
</dbReference>
<proteinExistence type="predicted"/>
<dbReference type="Gene3D" id="3.30.980.10">
    <property type="entry name" value="Threonyl-trna Synthetase, Chain A, domain 2"/>
    <property type="match status" value="1"/>
</dbReference>
<evidence type="ECO:0000259" key="1">
    <source>
        <dbReference type="Pfam" id="PF00485"/>
    </source>
</evidence>
<organism evidence="2 3">
    <name type="scientific">Trichomonas vaginalis (strain ATCC PRA-98 / G3)</name>
    <dbReference type="NCBI Taxonomy" id="412133"/>
    <lineage>
        <taxon>Eukaryota</taxon>
        <taxon>Metamonada</taxon>
        <taxon>Parabasalia</taxon>
        <taxon>Trichomonadida</taxon>
        <taxon>Trichomonadidae</taxon>
        <taxon>Trichomonas</taxon>
    </lineage>
</organism>
<gene>
    <name evidence="2" type="ORF">TVAG_180550</name>
</gene>
<dbReference type="PANTHER" id="PTHR10285">
    <property type="entry name" value="URIDINE KINASE"/>
    <property type="match status" value="1"/>
</dbReference>
<dbReference type="KEGG" id="tva:4766995"/>
<dbReference type="Pfam" id="PF00485">
    <property type="entry name" value="PRK"/>
    <property type="match status" value="1"/>
</dbReference>
<reference evidence="2" key="1">
    <citation type="submission" date="2006-10" db="EMBL/GenBank/DDBJ databases">
        <authorList>
            <person name="Amadeo P."/>
            <person name="Zhao Q."/>
            <person name="Wortman J."/>
            <person name="Fraser-Liggett C."/>
            <person name="Carlton J."/>
        </authorList>
    </citation>
    <scope>NUCLEOTIDE SEQUENCE</scope>
    <source>
        <strain evidence="2">G3</strain>
    </source>
</reference>
<accession>A2EE83</accession>
<dbReference type="GO" id="GO:0005524">
    <property type="term" value="F:ATP binding"/>
    <property type="evidence" value="ECO:0007669"/>
    <property type="project" value="InterPro"/>
</dbReference>
<dbReference type="InParanoid" id="A2EE83"/>
<feature type="domain" description="Phosphoribulokinase/uridine kinase" evidence="1">
    <location>
        <begin position="249"/>
        <end position="446"/>
    </location>
</feature>
<keyword evidence="3" id="KW-1185">Reference proteome</keyword>
<dbReference type="AlphaFoldDB" id="A2EE83"/>
<dbReference type="OMA" id="DDHNRIP"/>
<dbReference type="STRING" id="5722.A2EE83"/>
<dbReference type="VEuPathDB" id="TrichDB:TVAG_180550"/>
<dbReference type="CDD" id="cd02028">
    <property type="entry name" value="UMPK_like"/>
    <property type="match status" value="1"/>
</dbReference>
<dbReference type="eggNOG" id="ENOG502S0R4">
    <property type="taxonomic scope" value="Eukaryota"/>
</dbReference>
<dbReference type="InterPro" id="IPR018163">
    <property type="entry name" value="Thr/Ala-tRNA-synth_IIc_edit"/>
</dbReference>
<dbReference type="Gene3D" id="3.40.50.300">
    <property type="entry name" value="P-loop containing nucleotide triphosphate hydrolases"/>
    <property type="match status" value="1"/>
</dbReference>
<evidence type="ECO:0000313" key="2">
    <source>
        <dbReference type="EMBL" id="EAY09080.1"/>
    </source>
</evidence>